<keyword evidence="2" id="KW-0342">GTP-binding</keyword>
<protein>
    <submittedName>
        <fullName evidence="3">Mitochondrial GTPase 1-like protein</fullName>
    </submittedName>
</protein>
<dbReference type="InterPro" id="IPR023179">
    <property type="entry name" value="GTP-bd_ortho_bundle_sf"/>
</dbReference>
<dbReference type="InterPro" id="IPR027417">
    <property type="entry name" value="P-loop_NTPase"/>
</dbReference>
<dbReference type="PROSITE" id="PS51721">
    <property type="entry name" value="G_CP"/>
    <property type="match status" value="1"/>
</dbReference>
<dbReference type="OrthoDB" id="269151at2759"/>
<dbReference type="Gene3D" id="1.10.1580.10">
    <property type="match status" value="1"/>
</dbReference>
<dbReference type="SUPFAM" id="SSF52540">
    <property type="entry name" value="P-loop containing nucleoside triphosphate hydrolases"/>
    <property type="match status" value="1"/>
</dbReference>
<evidence type="ECO:0000313" key="3">
    <source>
        <dbReference type="EMBL" id="KPL97574.1"/>
    </source>
</evidence>
<sequence length="352" mass="40613">MKISSVIWNAFKPRKEFHINKSIQWFPGHMHKGIYHKKGLNEIGRRLKRTDCVLEIHDARIPFSGRNLNLIKRLCHNKPIILILNKADLVDTEWRNRIEKKLVQEMRSSDIHLHDIFFMKSLENNRNSSKLDQKFLSSIIDCIKERRSTDQSDILKTTEGYNLLVLGIPNVGKSTIINRMRNVYLKKPGKATIVGPTAGVTKAVLERIKICDYPEKIYLFDSPGILEPGFQITKLSDRTQCETFMRCALCGTIADRVVGMELIADYLLFWMNQNSIDDYLDFFGLQKPTDNIVEALTYGAIKNNNFRSFYNIDKGQTEKVPNLEQMAESFVLNFRKGKLATIPLDKNLIENS</sequence>
<keyword evidence="1" id="KW-0547">Nucleotide-binding</keyword>
<dbReference type="GO" id="GO:0003924">
    <property type="term" value="F:GTPase activity"/>
    <property type="evidence" value="ECO:0007669"/>
    <property type="project" value="TreeGrafter"/>
</dbReference>
<dbReference type="InterPro" id="IPR006073">
    <property type="entry name" value="GTP-bd"/>
</dbReference>
<dbReference type="InterPro" id="IPR030378">
    <property type="entry name" value="G_CP_dom"/>
</dbReference>
<gene>
    <name evidence="3" type="ORF">QR98_0002890</name>
</gene>
<evidence type="ECO:0000256" key="1">
    <source>
        <dbReference type="ARBA" id="ARBA00022741"/>
    </source>
</evidence>
<evidence type="ECO:0000256" key="2">
    <source>
        <dbReference type="ARBA" id="ARBA00023134"/>
    </source>
</evidence>
<dbReference type="PANTHER" id="PTHR45782:SF4">
    <property type="entry name" value="MITOCHONDRIAL RIBOSOME-ASSOCIATED GTPASE 1"/>
    <property type="match status" value="1"/>
</dbReference>
<proteinExistence type="predicted"/>
<dbReference type="Gene3D" id="3.40.50.300">
    <property type="entry name" value="P-loop containing nucleotide triphosphate hydrolases"/>
    <property type="match status" value="1"/>
</dbReference>
<dbReference type="EMBL" id="JXLN01000335">
    <property type="protein sequence ID" value="KPL97574.1"/>
    <property type="molecule type" value="Genomic_DNA"/>
</dbReference>
<dbReference type="Pfam" id="PF01926">
    <property type="entry name" value="MMR_HSR1"/>
    <property type="match status" value="1"/>
</dbReference>
<dbReference type="GO" id="GO:0032543">
    <property type="term" value="P:mitochondrial translation"/>
    <property type="evidence" value="ECO:0007669"/>
    <property type="project" value="TreeGrafter"/>
</dbReference>
<dbReference type="Proteomes" id="UP000616769">
    <property type="component" value="Unassembled WGS sequence"/>
</dbReference>
<evidence type="ECO:0000313" key="4">
    <source>
        <dbReference type="Proteomes" id="UP000616769"/>
    </source>
</evidence>
<organism evidence="3 4">
    <name type="scientific">Sarcoptes scabiei</name>
    <name type="common">Itch mite</name>
    <name type="synonym">Acarus scabiei</name>
    <dbReference type="NCBI Taxonomy" id="52283"/>
    <lineage>
        <taxon>Eukaryota</taxon>
        <taxon>Metazoa</taxon>
        <taxon>Ecdysozoa</taxon>
        <taxon>Arthropoda</taxon>
        <taxon>Chelicerata</taxon>
        <taxon>Arachnida</taxon>
        <taxon>Acari</taxon>
        <taxon>Acariformes</taxon>
        <taxon>Sarcoptiformes</taxon>
        <taxon>Astigmata</taxon>
        <taxon>Psoroptidia</taxon>
        <taxon>Sarcoptoidea</taxon>
        <taxon>Sarcoptidae</taxon>
        <taxon>Sarcoptinae</taxon>
        <taxon>Sarcoptes</taxon>
    </lineage>
</organism>
<name>A0A131ZT28_SARSC</name>
<accession>A0A131ZT28</accession>
<comment type="caution">
    <text evidence="3">The sequence shown here is derived from an EMBL/GenBank/DDBJ whole genome shotgun (WGS) entry which is preliminary data.</text>
</comment>
<dbReference type="VEuPathDB" id="VectorBase:SSCA007307"/>
<dbReference type="AlphaFoldDB" id="A0A131ZT28"/>
<dbReference type="GO" id="GO:0005739">
    <property type="term" value="C:mitochondrion"/>
    <property type="evidence" value="ECO:0007669"/>
    <property type="project" value="TreeGrafter"/>
</dbReference>
<dbReference type="CDD" id="cd01856">
    <property type="entry name" value="YlqF"/>
    <property type="match status" value="1"/>
</dbReference>
<dbReference type="PANTHER" id="PTHR45782">
    <property type="entry name" value="MITOCHONDRIAL RIBOSOME-ASSOCIATED GTPASE 1"/>
    <property type="match status" value="1"/>
</dbReference>
<reference evidence="3 4" key="1">
    <citation type="journal article" date="2015" name="Parasit. Vectors">
        <title>Draft genome of the scabies mite.</title>
        <authorList>
            <person name="Rider S.D.Jr."/>
            <person name="Morgan M.S."/>
            <person name="Arlian L.G."/>
        </authorList>
    </citation>
    <scope>NUCLEOTIDE SEQUENCE [LARGE SCALE GENOMIC DNA]</scope>
    <source>
        <strain evidence="3">Arlian Lab</strain>
    </source>
</reference>
<dbReference type="GO" id="GO:0005525">
    <property type="term" value="F:GTP binding"/>
    <property type="evidence" value="ECO:0007669"/>
    <property type="project" value="UniProtKB-KW"/>
</dbReference>